<gene>
    <name evidence="6" type="ORF">ERUC_LOCUS14539</name>
</gene>
<evidence type="ECO:0000256" key="3">
    <source>
        <dbReference type="ARBA" id="ARBA00023127"/>
    </source>
</evidence>
<dbReference type="InterPro" id="IPR036915">
    <property type="entry name" value="Cyclin-like_sf"/>
</dbReference>
<dbReference type="AlphaFoldDB" id="A0ABC8JR80"/>
<evidence type="ECO:0000256" key="2">
    <source>
        <dbReference type="ARBA" id="ARBA00022618"/>
    </source>
</evidence>
<dbReference type="InterPro" id="IPR004367">
    <property type="entry name" value="Cyclin_C-dom"/>
</dbReference>
<evidence type="ECO:0000256" key="4">
    <source>
        <dbReference type="ARBA" id="ARBA00023306"/>
    </source>
</evidence>
<dbReference type="Proteomes" id="UP001642260">
    <property type="component" value="Unassembled WGS sequence"/>
</dbReference>
<accession>A0ABC8JR80</accession>
<keyword evidence="2" id="KW-0132">Cell division</keyword>
<dbReference type="GO" id="GO:0051301">
    <property type="term" value="P:cell division"/>
    <property type="evidence" value="ECO:0007669"/>
    <property type="project" value="UniProtKB-KW"/>
</dbReference>
<organism evidence="6 7">
    <name type="scientific">Eruca vesicaria subsp. sativa</name>
    <name type="common">Garden rocket</name>
    <name type="synonym">Eruca sativa</name>
    <dbReference type="NCBI Taxonomy" id="29727"/>
    <lineage>
        <taxon>Eukaryota</taxon>
        <taxon>Viridiplantae</taxon>
        <taxon>Streptophyta</taxon>
        <taxon>Embryophyta</taxon>
        <taxon>Tracheophyta</taxon>
        <taxon>Spermatophyta</taxon>
        <taxon>Magnoliopsida</taxon>
        <taxon>eudicotyledons</taxon>
        <taxon>Gunneridae</taxon>
        <taxon>Pentapetalae</taxon>
        <taxon>rosids</taxon>
        <taxon>malvids</taxon>
        <taxon>Brassicales</taxon>
        <taxon>Brassicaceae</taxon>
        <taxon>Brassiceae</taxon>
        <taxon>Eruca</taxon>
    </lineage>
</organism>
<reference evidence="6 7" key="1">
    <citation type="submission" date="2022-03" db="EMBL/GenBank/DDBJ databases">
        <authorList>
            <person name="Macdonald S."/>
            <person name="Ahmed S."/>
            <person name="Newling K."/>
        </authorList>
    </citation>
    <scope>NUCLEOTIDE SEQUENCE [LARGE SCALE GENOMIC DNA]</scope>
</reference>
<comment type="similarity">
    <text evidence="1">Belongs to the cyclin family. Cyclin AB subfamily.</text>
</comment>
<dbReference type="FunFam" id="1.10.472.10:FF:000013">
    <property type="entry name" value="Cyclin A1"/>
    <property type="match status" value="1"/>
</dbReference>
<evidence type="ECO:0000313" key="6">
    <source>
        <dbReference type="EMBL" id="CAH8337522.1"/>
    </source>
</evidence>
<proteinExistence type="inferred from homology"/>
<dbReference type="EMBL" id="CAKOAT010136377">
    <property type="protein sequence ID" value="CAH8337522.1"/>
    <property type="molecule type" value="Genomic_DNA"/>
</dbReference>
<keyword evidence="4" id="KW-0131">Cell cycle</keyword>
<keyword evidence="3" id="KW-0195">Cyclin</keyword>
<evidence type="ECO:0000256" key="1">
    <source>
        <dbReference type="ARBA" id="ARBA00006955"/>
    </source>
</evidence>
<dbReference type="SUPFAM" id="SSF47954">
    <property type="entry name" value="Cyclin-like"/>
    <property type="match status" value="1"/>
</dbReference>
<dbReference type="Gene3D" id="1.10.472.10">
    <property type="entry name" value="Cyclin-like"/>
    <property type="match status" value="1"/>
</dbReference>
<protein>
    <recommendedName>
        <fullName evidence="5">Cyclin C-terminal domain-containing protein</fullName>
    </recommendedName>
</protein>
<dbReference type="SMART" id="SM01332">
    <property type="entry name" value="Cyclin_C"/>
    <property type="match status" value="1"/>
</dbReference>
<evidence type="ECO:0000313" key="7">
    <source>
        <dbReference type="Proteomes" id="UP001642260"/>
    </source>
</evidence>
<name>A0ABC8JR80_ERUVS</name>
<dbReference type="Pfam" id="PF02984">
    <property type="entry name" value="Cyclin_C"/>
    <property type="match status" value="1"/>
</dbReference>
<sequence length="94" mass="10831">MLSQPPSLVAASAIFLAKYILDPTRRSWNSTLQHYTQYKSMELKGCVKDLQRLTSNAHVTTLPAVREKYSQHKYKFVAKKFCPSTITQEFFNNS</sequence>
<keyword evidence="7" id="KW-1185">Reference proteome</keyword>
<feature type="domain" description="Cyclin C-terminal" evidence="5">
    <location>
        <begin position="1"/>
        <end position="83"/>
    </location>
</feature>
<evidence type="ECO:0000259" key="5">
    <source>
        <dbReference type="SMART" id="SM01332"/>
    </source>
</evidence>
<comment type="caution">
    <text evidence="6">The sequence shown here is derived from an EMBL/GenBank/DDBJ whole genome shotgun (WGS) entry which is preliminary data.</text>
</comment>